<keyword evidence="8" id="KW-1185">Reference proteome</keyword>
<evidence type="ECO:0000256" key="5">
    <source>
        <dbReference type="ARBA" id="ARBA00023242"/>
    </source>
</evidence>
<evidence type="ECO:0000256" key="3">
    <source>
        <dbReference type="ARBA" id="ARBA00008479"/>
    </source>
</evidence>
<evidence type="ECO:0000256" key="6">
    <source>
        <dbReference type="SAM" id="MobiDB-lite"/>
    </source>
</evidence>
<evidence type="ECO:0000313" key="7">
    <source>
        <dbReference type="EMBL" id="ODV93390.1"/>
    </source>
</evidence>
<evidence type="ECO:0000313" key="8">
    <source>
        <dbReference type="Proteomes" id="UP000094236"/>
    </source>
</evidence>
<proteinExistence type="inferred from homology"/>
<name>A0A1E4TNQ5_PACTA</name>
<keyword evidence="5" id="KW-0539">Nucleus</keyword>
<dbReference type="PANTHER" id="PTHR13243">
    <property type="entry name" value="HSPC111 PROTEIN-RELATED"/>
    <property type="match status" value="1"/>
</dbReference>
<feature type="region of interest" description="Disordered" evidence="6">
    <location>
        <begin position="1"/>
        <end position="26"/>
    </location>
</feature>
<dbReference type="GO" id="GO:0042273">
    <property type="term" value="P:ribosomal large subunit biogenesis"/>
    <property type="evidence" value="ECO:0007669"/>
    <property type="project" value="EnsemblFungi"/>
</dbReference>
<evidence type="ECO:0000256" key="4">
    <source>
        <dbReference type="ARBA" id="ARBA00015522"/>
    </source>
</evidence>
<evidence type="ECO:0000256" key="1">
    <source>
        <dbReference type="ARBA" id="ARBA00002889"/>
    </source>
</evidence>
<dbReference type="InterPro" id="IPR019002">
    <property type="entry name" value="Ribosome_biogenesis_Nop16"/>
</dbReference>
<dbReference type="OrthoDB" id="285729at2759"/>
<dbReference type="STRING" id="669874.A0A1E4TNQ5"/>
<dbReference type="GO" id="GO:0005730">
    <property type="term" value="C:nucleolus"/>
    <property type="evidence" value="ECO:0007669"/>
    <property type="project" value="UniProtKB-SubCell"/>
</dbReference>
<dbReference type="PANTHER" id="PTHR13243:SF1">
    <property type="entry name" value="NUCLEOLAR PROTEIN 16"/>
    <property type="match status" value="1"/>
</dbReference>
<organism evidence="7 8">
    <name type="scientific">Pachysolen tannophilus NRRL Y-2460</name>
    <dbReference type="NCBI Taxonomy" id="669874"/>
    <lineage>
        <taxon>Eukaryota</taxon>
        <taxon>Fungi</taxon>
        <taxon>Dikarya</taxon>
        <taxon>Ascomycota</taxon>
        <taxon>Saccharomycotina</taxon>
        <taxon>Pichiomycetes</taxon>
        <taxon>Pachysolenaceae</taxon>
        <taxon>Pachysolen</taxon>
    </lineage>
</organism>
<accession>A0A1E4TNQ5</accession>
<protein>
    <recommendedName>
        <fullName evidence="4">Nucleolar protein 16</fullName>
    </recommendedName>
</protein>
<feature type="region of interest" description="Disordered" evidence="6">
    <location>
        <begin position="134"/>
        <end position="153"/>
    </location>
</feature>
<dbReference type="EMBL" id="KV454018">
    <property type="protein sequence ID" value="ODV93390.1"/>
    <property type="molecule type" value="Genomic_DNA"/>
</dbReference>
<dbReference type="Pfam" id="PF09420">
    <property type="entry name" value="Nop16"/>
    <property type="match status" value="1"/>
</dbReference>
<dbReference type="AlphaFoldDB" id="A0A1E4TNQ5"/>
<comment type="similarity">
    <text evidence="3">Belongs to the NOP16 family.</text>
</comment>
<gene>
    <name evidence="7" type="ORF">PACTADRAFT_51986</name>
</gene>
<evidence type="ECO:0000256" key="2">
    <source>
        <dbReference type="ARBA" id="ARBA00004604"/>
    </source>
</evidence>
<comment type="function">
    <text evidence="1">Involved in the biogenesis of the 60S ribosomal subunit.</text>
</comment>
<reference evidence="8" key="1">
    <citation type="submission" date="2016-05" db="EMBL/GenBank/DDBJ databases">
        <title>Comparative genomics of biotechnologically important yeasts.</title>
        <authorList>
            <consortium name="DOE Joint Genome Institute"/>
            <person name="Riley R."/>
            <person name="Haridas S."/>
            <person name="Wolfe K.H."/>
            <person name="Lopes M.R."/>
            <person name="Hittinger C.T."/>
            <person name="Goker M."/>
            <person name="Salamov A."/>
            <person name="Wisecaver J."/>
            <person name="Long T.M."/>
            <person name="Aerts A.L."/>
            <person name="Barry K."/>
            <person name="Choi C."/>
            <person name="Clum A."/>
            <person name="Coughlan A.Y."/>
            <person name="Deshpande S."/>
            <person name="Douglass A.P."/>
            <person name="Hanson S.J."/>
            <person name="Klenk H.-P."/>
            <person name="Labutti K."/>
            <person name="Lapidus A."/>
            <person name="Lindquist E."/>
            <person name="Lipzen A."/>
            <person name="Meier-Kolthoff J.P."/>
            <person name="Ohm R.A."/>
            <person name="Otillar R.P."/>
            <person name="Pangilinan J."/>
            <person name="Peng Y."/>
            <person name="Rokas A."/>
            <person name="Rosa C.A."/>
            <person name="Scheuner C."/>
            <person name="Sibirny A.A."/>
            <person name="Slot J.C."/>
            <person name="Stielow J.B."/>
            <person name="Sun H."/>
            <person name="Kurtzman C.P."/>
            <person name="Blackwell M."/>
            <person name="Grigoriev I.V."/>
            <person name="Jeffries T.W."/>
        </authorList>
    </citation>
    <scope>NUCLEOTIDE SEQUENCE [LARGE SCALE GENOMIC DNA]</scope>
    <source>
        <strain evidence="8">NRRL Y-2460</strain>
    </source>
</reference>
<sequence>MVSVRKRKINKSSVKRVSRRNKDKQRKINISSNPIIAANWDHSLTLEQNYKKLGLKSRLGKYAGGTEKDVIGRSRREKEVGEGEKITELQSSVNELESHDPSKIPEGEARIIRDNEGKVLEIIYGTKPRSLLVGSIGQDKSGSRSDSDSETETEVVKKLKELSKIDKSKPRIQSEREQEWVSKLYAKYGDDYEKMKWDKKLNIYQQSSGDLKRRILKWKRANDIQ</sequence>
<dbReference type="GO" id="GO:0030687">
    <property type="term" value="C:preribosome, large subunit precursor"/>
    <property type="evidence" value="ECO:0007669"/>
    <property type="project" value="EnsemblFungi"/>
</dbReference>
<dbReference type="Proteomes" id="UP000094236">
    <property type="component" value="Unassembled WGS sequence"/>
</dbReference>
<comment type="subcellular location">
    <subcellularLocation>
        <location evidence="2">Nucleus</location>
        <location evidence="2">Nucleolus</location>
    </subcellularLocation>
</comment>